<dbReference type="InterPro" id="IPR011650">
    <property type="entry name" value="Peptidase_M20_dimer"/>
</dbReference>
<evidence type="ECO:0000313" key="6">
    <source>
        <dbReference type="Proteomes" id="UP001564626"/>
    </source>
</evidence>
<protein>
    <submittedName>
        <fullName evidence="5">M20/M25/M40 family metallo-hydrolase</fullName>
    </submittedName>
</protein>
<feature type="domain" description="Peptidase M20 dimerisation" evidence="4">
    <location>
        <begin position="184"/>
        <end position="275"/>
    </location>
</feature>
<dbReference type="InterPro" id="IPR036264">
    <property type="entry name" value="Bact_exopeptidase_dim_dom"/>
</dbReference>
<accession>A0ABV4CK26</accession>
<evidence type="ECO:0000256" key="1">
    <source>
        <dbReference type="ARBA" id="ARBA00022723"/>
    </source>
</evidence>
<organism evidence="5 6">
    <name type="scientific">Saccharopolyspora cebuensis</name>
    <dbReference type="NCBI Taxonomy" id="418759"/>
    <lineage>
        <taxon>Bacteria</taxon>
        <taxon>Bacillati</taxon>
        <taxon>Actinomycetota</taxon>
        <taxon>Actinomycetes</taxon>
        <taxon>Pseudonocardiales</taxon>
        <taxon>Pseudonocardiaceae</taxon>
        <taxon>Saccharopolyspora</taxon>
    </lineage>
</organism>
<dbReference type="Pfam" id="PF01546">
    <property type="entry name" value="Peptidase_M20"/>
    <property type="match status" value="1"/>
</dbReference>
<dbReference type="Gene3D" id="3.40.630.10">
    <property type="entry name" value="Zn peptidases"/>
    <property type="match status" value="1"/>
</dbReference>
<evidence type="ECO:0000259" key="4">
    <source>
        <dbReference type="Pfam" id="PF07687"/>
    </source>
</evidence>
<name>A0ABV4CK26_9PSEU</name>
<dbReference type="EMBL" id="JBGEHV010000036">
    <property type="protein sequence ID" value="MEY8041446.1"/>
    <property type="molecule type" value="Genomic_DNA"/>
</dbReference>
<feature type="region of interest" description="Disordered" evidence="3">
    <location>
        <begin position="315"/>
        <end position="335"/>
    </location>
</feature>
<sequence>MDTLDAQRDVDAARMRDRLKCYVDLETPSGHADALDALLDLIQDRYAGLGAAVERHARDTGAHLVARFPGSDGGHDREPVLCLGHHDTVWPTGTLTGAVPWVEQDGFIRGPGVYDMKGGLVVLETALELLAERGLPHRPITAIVVADEEVGSASARDLVAEHCAGAVAALGFEPPHPDGAVKTARWGSTRVRIDVTGREAHAALAPEDGTSAIEELVDQVLAVRRLAEQHPDVLCNVGTIGGGGRTNVVAGRAWCEIGLRFTDTGTERAVLAALDGLTAHRSGAAVTTEVLTSRPVWPEPGADRALTGVLAEAGEHAGQRATGRPASGAADTNLTGSLGVPSLDGLGPVGRGAHAPDERIVAASLPERAVLTAALLSRL</sequence>
<comment type="caution">
    <text evidence="5">The sequence shown here is derived from an EMBL/GenBank/DDBJ whole genome shotgun (WGS) entry which is preliminary data.</text>
</comment>
<evidence type="ECO:0000256" key="2">
    <source>
        <dbReference type="ARBA" id="ARBA00022801"/>
    </source>
</evidence>
<dbReference type="PIRSF" id="PIRSF037238">
    <property type="entry name" value="Carboxypeptidase_G2"/>
    <property type="match status" value="1"/>
</dbReference>
<dbReference type="InterPro" id="IPR050072">
    <property type="entry name" value="Peptidase_M20A"/>
</dbReference>
<dbReference type="InterPro" id="IPR002933">
    <property type="entry name" value="Peptidase_M20"/>
</dbReference>
<dbReference type="RefSeq" id="WP_369775089.1">
    <property type="nucleotide sequence ID" value="NZ_JBGEHV010000036.1"/>
</dbReference>
<dbReference type="Gene3D" id="3.30.70.360">
    <property type="match status" value="1"/>
</dbReference>
<reference evidence="5 6" key="1">
    <citation type="submission" date="2024-08" db="EMBL/GenBank/DDBJ databases">
        <title>Genome mining of Saccharopolyspora cebuensis PGLac3 from Nigerian medicinal plant.</title>
        <authorList>
            <person name="Ezeobiora C.E."/>
            <person name="Igbokwe N.H."/>
            <person name="Amin D.H."/>
            <person name="Mendie U.E."/>
        </authorList>
    </citation>
    <scope>NUCLEOTIDE SEQUENCE [LARGE SCALE GENOMIC DNA]</scope>
    <source>
        <strain evidence="5 6">PGLac3</strain>
    </source>
</reference>
<dbReference type="SUPFAM" id="SSF53187">
    <property type="entry name" value="Zn-dependent exopeptidases"/>
    <property type="match status" value="1"/>
</dbReference>
<evidence type="ECO:0000256" key="3">
    <source>
        <dbReference type="SAM" id="MobiDB-lite"/>
    </source>
</evidence>
<keyword evidence="1" id="KW-0479">Metal-binding</keyword>
<dbReference type="InterPro" id="IPR017150">
    <property type="entry name" value="Pept_M20_glutamate_carboxypep"/>
</dbReference>
<keyword evidence="2" id="KW-0378">Hydrolase</keyword>
<dbReference type="SUPFAM" id="SSF55031">
    <property type="entry name" value="Bacterial exopeptidase dimerisation domain"/>
    <property type="match status" value="1"/>
</dbReference>
<evidence type="ECO:0000313" key="5">
    <source>
        <dbReference type="EMBL" id="MEY8041446.1"/>
    </source>
</evidence>
<dbReference type="PANTHER" id="PTHR43808:SF9">
    <property type="entry name" value="BLL0789 PROTEIN"/>
    <property type="match status" value="1"/>
</dbReference>
<dbReference type="Pfam" id="PF07687">
    <property type="entry name" value="M20_dimer"/>
    <property type="match status" value="1"/>
</dbReference>
<dbReference type="PANTHER" id="PTHR43808">
    <property type="entry name" value="ACETYLORNITHINE DEACETYLASE"/>
    <property type="match status" value="1"/>
</dbReference>
<proteinExistence type="predicted"/>
<gene>
    <name evidence="5" type="ORF">AB8O55_18740</name>
</gene>
<keyword evidence="6" id="KW-1185">Reference proteome</keyword>
<dbReference type="Proteomes" id="UP001564626">
    <property type="component" value="Unassembled WGS sequence"/>
</dbReference>